<protein>
    <submittedName>
        <fullName evidence="5">Uncharacterized protein</fullName>
    </submittedName>
</protein>
<name>A0ABR2R454_9ROSI</name>
<dbReference type="EMBL" id="JBBPBN010000026">
    <property type="protein sequence ID" value="KAK9007595.1"/>
    <property type="molecule type" value="Genomic_DNA"/>
</dbReference>
<evidence type="ECO:0000256" key="3">
    <source>
        <dbReference type="ARBA" id="ARBA00022723"/>
    </source>
</evidence>
<dbReference type="InterPro" id="IPR042086">
    <property type="entry name" value="MeTrfase_capping"/>
</dbReference>
<keyword evidence="3" id="KW-0479">Metal-binding</keyword>
<dbReference type="Proteomes" id="UP001396334">
    <property type="component" value="Unassembled WGS sequence"/>
</dbReference>
<organism evidence="5 6">
    <name type="scientific">Hibiscus sabdariffa</name>
    <name type="common">roselle</name>
    <dbReference type="NCBI Taxonomy" id="183260"/>
    <lineage>
        <taxon>Eukaryota</taxon>
        <taxon>Viridiplantae</taxon>
        <taxon>Streptophyta</taxon>
        <taxon>Embryophyta</taxon>
        <taxon>Tracheophyta</taxon>
        <taxon>Spermatophyta</taxon>
        <taxon>Magnoliopsida</taxon>
        <taxon>eudicotyledons</taxon>
        <taxon>Gunneridae</taxon>
        <taxon>Pentapetalae</taxon>
        <taxon>rosids</taxon>
        <taxon>malvids</taxon>
        <taxon>Malvales</taxon>
        <taxon>Malvaceae</taxon>
        <taxon>Malvoideae</taxon>
        <taxon>Hibiscus</taxon>
    </lineage>
</organism>
<evidence type="ECO:0000313" key="5">
    <source>
        <dbReference type="EMBL" id="KAK9007595.1"/>
    </source>
</evidence>
<dbReference type="SUPFAM" id="SSF53335">
    <property type="entry name" value="S-adenosyl-L-methionine-dependent methyltransferases"/>
    <property type="match status" value="1"/>
</dbReference>
<keyword evidence="4" id="KW-0460">Magnesium</keyword>
<reference evidence="5 6" key="1">
    <citation type="journal article" date="2024" name="G3 (Bethesda)">
        <title>Genome assembly of Hibiscus sabdariffa L. provides insights into metabolisms of medicinal natural products.</title>
        <authorList>
            <person name="Kim T."/>
        </authorList>
    </citation>
    <scope>NUCLEOTIDE SEQUENCE [LARGE SCALE GENOMIC DNA]</scope>
    <source>
        <strain evidence="5">TK-2024</strain>
        <tissue evidence="5">Old leaves</tissue>
    </source>
</reference>
<evidence type="ECO:0000256" key="2">
    <source>
        <dbReference type="ARBA" id="ARBA00022679"/>
    </source>
</evidence>
<comment type="caution">
    <text evidence="5">The sequence shown here is derived from an EMBL/GenBank/DDBJ whole genome shotgun (WGS) entry which is preliminary data.</text>
</comment>
<keyword evidence="1" id="KW-0489">Methyltransferase</keyword>
<evidence type="ECO:0000256" key="1">
    <source>
        <dbReference type="ARBA" id="ARBA00022603"/>
    </source>
</evidence>
<dbReference type="Gene3D" id="1.10.1200.270">
    <property type="entry name" value="Methyltransferase, alpha-helical capping domain"/>
    <property type="match status" value="1"/>
</dbReference>
<dbReference type="InterPro" id="IPR029063">
    <property type="entry name" value="SAM-dependent_MTases_sf"/>
</dbReference>
<evidence type="ECO:0000256" key="4">
    <source>
        <dbReference type="ARBA" id="ARBA00022842"/>
    </source>
</evidence>
<dbReference type="Pfam" id="PF03492">
    <property type="entry name" value="Methyltransf_7"/>
    <property type="match status" value="1"/>
</dbReference>
<dbReference type="PANTHER" id="PTHR31009">
    <property type="entry name" value="S-ADENOSYL-L-METHIONINE:CARBOXYL METHYLTRANSFERASE FAMILY PROTEIN"/>
    <property type="match status" value="1"/>
</dbReference>
<dbReference type="InterPro" id="IPR005299">
    <property type="entry name" value="MeTrfase_7"/>
</dbReference>
<accession>A0ABR2R454</accession>
<proteinExistence type="predicted"/>
<evidence type="ECO:0000313" key="6">
    <source>
        <dbReference type="Proteomes" id="UP001396334"/>
    </source>
</evidence>
<keyword evidence="2" id="KW-0808">Transferase</keyword>
<sequence>MDTLSISSMEMEQVLHMNGGDGKTSYANNSTIQKQGMHKAKPMLEDSIKMLYSSNNFPKCLKIADLGCSSGPNTLSLVREIVDAVDKTCRCSNRKAPMFQVFLNDLPGNDFNAVFRSLPSFTASLMEEKGSNFGPCFVAAMPGSFYGRLFPNGFLHFVHSSYSLHWRSRVPECLVGESAGAAVNKGNICMAKNSPHDVHKAYLDVFERDFKLFLRSRSEEMVPGGHMVLTVVGSGIRTPSSKTCTVWELMGMTLYDMGLIEEAKLDGFNLPYYAPTCEEVKHVIRSEGSFKIRRFETYKIDWDVNGKNGTRGENVARNIRAVAESLLGNHFTNLNMDDLFERFAKKITDYSEKERGQCTTIAVSLIKA</sequence>
<gene>
    <name evidence="5" type="ORF">V6N11_074515</name>
</gene>
<keyword evidence="6" id="KW-1185">Reference proteome</keyword>
<dbReference type="Gene3D" id="3.40.50.150">
    <property type="entry name" value="Vaccinia Virus protein VP39"/>
    <property type="match status" value="1"/>
</dbReference>